<organism evidence="4 5">
    <name type="scientific">Capronia coronata CBS 617.96</name>
    <dbReference type="NCBI Taxonomy" id="1182541"/>
    <lineage>
        <taxon>Eukaryota</taxon>
        <taxon>Fungi</taxon>
        <taxon>Dikarya</taxon>
        <taxon>Ascomycota</taxon>
        <taxon>Pezizomycotina</taxon>
        <taxon>Eurotiomycetes</taxon>
        <taxon>Chaetothyriomycetidae</taxon>
        <taxon>Chaetothyriales</taxon>
        <taxon>Herpotrichiellaceae</taxon>
        <taxon>Capronia</taxon>
    </lineage>
</organism>
<dbReference type="HOGENOM" id="CLU_016972_1_1_1"/>
<dbReference type="InterPro" id="IPR013320">
    <property type="entry name" value="ConA-like_dom_sf"/>
</dbReference>
<dbReference type="AlphaFoldDB" id="W9YNH8"/>
<dbReference type="PANTHER" id="PTHR10963:SF24">
    <property type="entry name" value="GLYCOSIDASE C21B10.07-RELATED"/>
    <property type="match status" value="1"/>
</dbReference>
<dbReference type="EMBL" id="AMWN01000002">
    <property type="protein sequence ID" value="EXJ94108.1"/>
    <property type="molecule type" value="Genomic_DNA"/>
</dbReference>
<feature type="chain" id="PRO_5004934625" description="GH16 domain-containing protein" evidence="2">
    <location>
        <begin position="21"/>
        <end position="381"/>
    </location>
</feature>
<dbReference type="GO" id="GO:0009251">
    <property type="term" value="P:glucan catabolic process"/>
    <property type="evidence" value="ECO:0007669"/>
    <property type="project" value="TreeGrafter"/>
</dbReference>
<dbReference type="Gene3D" id="2.60.120.200">
    <property type="match status" value="1"/>
</dbReference>
<feature type="region of interest" description="Disordered" evidence="1">
    <location>
        <begin position="356"/>
        <end position="381"/>
    </location>
</feature>
<dbReference type="eggNOG" id="ENOG502QUM3">
    <property type="taxonomic scope" value="Eukaryota"/>
</dbReference>
<evidence type="ECO:0000313" key="4">
    <source>
        <dbReference type="EMBL" id="EXJ94108.1"/>
    </source>
</evidence>
<comment type="caution">
    <text evidence="4">The sequence shown here is derived from an EMBL/GenBank/DDBJ whole genome shotgun (WGS) entry which is preliminary data.</text>
</comment>
<dbReference type="STRING" id="1182541.W9YNH8"/>
<dbReference type="GO" id="GO:0004553">
    <property type="term" value="F:hydrolase activity, hydrolyzing O-glycosyl compounds"/>
    <property type="evidence" value="ECO:0007669"/>
    <property type="project" value="InterPro"/>
</dbReference>
<dbReference type="Proteomes" id="UP000019484">
    <property type="component" value="Unassembled WGS sequence"/>
</dbReference>
<dbReference type="PANTHER" id="PTHR10963">
    <property type="entry name" value="GLYCOSYL HYDROLASE-RELATED"/>
    <property type="match status" value="1"/>
</dbReference>
<feature type="compositionally biased region" description="Basic residues" evidence="1">
    <location>
        <begin position="365"/>
        <end position="381"/>
    </location>
</feature>
<reference evidence="4 5" key="1">
    <citation type="submission" date="2013-03" db="EMBL/GenBank/DDBJ databases">
        <title>The Genome Sequence of Capronia coronata CBS 617.96.</title>
        <authorList>
            <consortium name="The Broad Institute Genomics Platform"/>
            <person name="Cuomo C."/>
            <person name="de Hoog S."/>
            <person name="Gorbushina A."/>
            <person name="Walker B."/>
            <person name="Young S.K."/>
            <person name="Zeng Q."/>
            <person name="Gargeya S."/>
            <person name="Fitzgerald M."/>
            <person name="Haas B."/>
            <person name="Abouelleil A."/>
            <person name="Allen A.W."/>
            <person name="Alvarado L."/>
            <person name="Arachchi H.M."/>
            <person name="Berlin A.M."/>
            <person name="Chapman S.B."/>
            <person name="Gainer-Dewar J."/>
            <person name="Goldberg J."/>
            <person name="Griggs A."/>
            <person name="Gujja S."/>
            <person name="Hansen M."/>
            <person name="Howarth C."/>
            <person name="Imamovic A."/>
            <person name="Ireland A."/>
            <person name="Larimer J."/>
            <person name="McCowan C."/>
            <person name="Murphy C."/>
            <person name="Pearson M."/>
            <person name="Poon T.W."/>
            <person name="Priest M."/>
            <person name="Roberts A."/>
            <person name="Saif S."/>
            <person name="Shea T."/>
            <person name="Sisk P."/>
            <person name="Sykes S."/>
            <person name="Wortman J."/>
            <person name="Nusbaum C."/>
            <person name="Birren B."/>
        </authorList>
    </citation>
    <scope>NUCLEOTIDE SEQUENCE [LARGE SCALE GENOMIC DNA]</scope>
    <source>
        <strain evidence="4 5">CBS 617.96</strain>
    </source>
</reference>
<accession>W9YNH8</accession>
<dbReference type="RefSeq" id="XP_007721602.1">
    <property type="nucleotide sequence ID" value="XM_007723412.1"/>
</dbReference>
<evidence type="ECO:0000256" key="2">
    <source>
        <dbReference type="SAM" id="SignalP"/>
    </source>
</evidence>
<dbReference type="InterPro" id="IPR000757">
    <property type="entry name" value="Beta-glucanase-like"/>
</dbReference>
<gene>
    <name evidence="4" type="ORF">A1O1_02501</name>
</gene>
<dbReference type="OrthoDB" id="192832at2759"/>
<keyword evidence="5" id="KW-1185">Reference proteome</keyword>
<feature type="domain" description="GH16" evidence="3">
    <location>
        <begin position="21"/>
        <end position="306"/>
    </location>
</feature>
<name>W9YNH8_9EURO</name>
<dbReference type="PROSITE" id="PS51762">
    <property type="entry name" value="GH16_2"/>
    <property type="match status" value="1"/>
</dbReference>
<dbReference type="SUPFAM" id="SSF49899">
    <property type="entry name" value="Concanavalin A-like lectins/glucanases"/>
    <property type="match status" value="1"/>
</dbReference>
<keyword evidence="2" id="KW-0732">Signal</keyword>
<evidence type="ECO:0000313" key="5">
    <source>
        <dbReference type="Proteomes" id="UP000019484"/>
    </source>
</evidence>
<evidence type="ECO:0000256" key="1">
    <source>
        <dbReference type="SAM" id="MobiDB-lite"/>
    </source>
</evidence>
<dbReference type="CDD" id="cd02181">
    <property type="entry name" value="GH16_fungal_Lam16A_glucanase"/>
    <property type="match status" value="1"/>
</dbReference>
<dbReference type="GeneID" id="19157401"/>
<proteinExistence type="predicted"/>
<dbReference type="Pfam" id="PF26113">
    <property type="entry name" value="GH16_XgeA"/>
    <property type="match status" value="1"/>
</dbReference>
<sequence length="381" mass="41316">MASNILLALLVSARLSSSYAQEASSASYQLVKNYTGEGFFDNFEFFSGHDPTNGFVQYVDLDTANQTGLAGFASSSAFNNAVYLGVDWWSLNVTPAGRPSTRVESVDTFNHSLWIADIKHMPGGICGSWPAFWLLGSGAPWPQAGEIDIMEGINTQSVNKMVLHADTGVSVFNVTGQQHSNNTQMRGTMTSLDCSLDTAGNSGCVAEGSWKDFGTDYNAAGGSVIATEFNSDGIKIWNFQRDSVPEDIASGMPSPQNFSGSWGPPDAMFVNSGNKTTFDDHFFNLKIIFNTALCGDWIERTWNSSECASLAPTCRDYVANNPQVFKDAYWAIGGVQVYQQPNSTCMDISAPVPSIESTTTAGSSRHARHRRHAHTRRIGTL</sequence>
<protein>
    <recommendedName>
        <fullName evidence="3">GH16 domain-containing protein</fullName>
    </recommendedName>
</protein>
<evidence type="ECO:0000259" key="3">
    <source>
        <dbReference type="PROSITE" id="PS51762"/>
    </source>
</evidence>
<feature type="signal peptide" evidence="2">
    <location>
        <begin position="1"/>
        <end position="20"/>
    </location>
</feature>
<dbReference type="InterPro" id="IPR050546">
    <property type="entry name" value="Glycosyl_Hydrlase_16"/>
</dbReference>